<dbReference type="InParanoid" id="A0A804PMP4"/>
<feature type="compositionally biased region" description="Basic residues" evidence="1">
    <location>
        <begin position="311"/>
        <end position="320"/>
    </location>
</feature>
<organism evidence="2 3">
    <name type="scientific">Zea mays</name>
    <name type="common">Maize</name>
    <dbReference type="NCBI Taxonomy" id="4577"/>
    <lineage>
        <taxon>Eukaryota</taxon>
        <taxon>Viridiplantae</taxon>
        <taxon>Streptophyta</taxon>
        <taxon>Embryophyta</taxon>
        <taxon>Tracheophyta</taxon>
        <taxon>Spermatophyta</taxon>
        <taxon>Magnoliopsida</taxon>
        <taxon>Liliopsida</taxon>
        <taxon>Poales</taxon>
        <taxon>Poaceae</taxon>
        <taxon>PACMAD clade</taxon>
        <taxon>Panicoideae</taxon>
        <taxon>Andropogonodae</taxon>
        <taxon>Andropogoneae</taxon>
        <taxon>Tripsacinae</taxon>
        <taxon>Zea</taxon>
    </lineage>
</organism>
<feature type="compositionally biased region" description="Basic and acidic residues" evidence="1">
    <location>
        <begin position="128"/>
        <end position="142"/>
    </location>
</feature>
<dbReference type="Gramene" id="Zm00001eb251230_T002">
    <property type="protein sequence ID" value="Zm00001eb251230_P002"/>
    <property type="gene ID" value="Zm00001eb251230"/>
</dbReference>
<keyword evidence="3" id="KW-1185">Reference proteome</keyword>
<dbReference type="AlphaFoldDB" id="A0A804PMP4"/>
<proteinExistence type="predicted"/>
<feature type="region of interest" description="Disordered" evidence="1">
    <location>
        <begin position="246"/>
        <end position="332"/>
    </location>
</feature>
<dbReference type="EnsemblPlants" id="Zm00001eb251230_T002">
    <property type="protein sequence ID" value="Zm00001eb251230_P002"/>
    <property type="gene ID" value="Zm00001eb251230"/>
</dbReference>
<sequence length="332" mass="36329">MAIDHAARLGLTSRGATVTDSSRSCAALFSWFLAGRFRWRRWSVGLNSNVYACLARSALAGRRRVRRRRRRREPAVAAVAEAAAVHELLRPMQDPRRRAQERVQHVLPRLHGRRALLPLPRAPPRPPLHPDTEVVVPRRDPGVGDTQGAGHRRRADVHHQQRARGVPQRAPAASPGQGRHQHLRGLRAQPPRLLPLLLPRVQGTSSAAHRLASSVALRVSRRLVAPNAPPPSFFVYTAQIVGTARGYRPKKKHGGGGGGGNKRKRAALKDVRSDSEESCTSTSGASSDKSSVVQSFSPSTPPPASASYRRPGNKRRKGVPHRSPFGSLIVEF</sequence>
<accession>A0A804PMP4</accession>
<dbReference type="OrthoDB" id="1908108at2759"/>
<evidence type="ECO:0000313" key="2">
    <source>
        <dbReference type="EnsemblPlants" id="Zm00001eb251230_P002"/>
    </source>
</evidence>
<evidence type="ECO:0000313" key="3">
    <source>
        <dbReference type="Proteomes" id="UP000007305"/>
    </source>
</evidence>
<evidence type="ECO:0000256" key="1">
    <source>
        <dbReference type="SAM" id="MobiDB-lite"/>
    </source>
</evidence>
<reference evidence="2" key="3">
    <citation type="submission" date="2021-05" db="UniProtKB">
        <authorList>
            <consortium name="EnsemblPlants"/>
        </authorList>
    </citation>
    <scope>IDENTIFICATION</scope>
    <source>
        <strain evidence="2">cv. B73</strain>
    </source>
</reference>
<reference evidence="3" key="1">
    <citation type="journal article" date="2009" name="Science">
        <title>The B73 maize genome: complexity, diversity, and dynamics.</title>
        <authorList>
            <person name="Schnable P.S."/>
            <person name="Ware D."/>
            <person name="Fulton R.S."/>
            <person name="Stein J.C."/>
            <person name="Wei F."/>
            <person name="Pasternak S."/>
            <person name="Liang C."/>
            <person name="Zhang J."/>
            <person name="Fulton L."/>
            <person name="Graves T.A."/>
            <person name="Minx P."/>
            <person name="Reily A.D."/>
            <person name="Courtney L."/>
            <person name="Kruchowski S.S."/>
            <person name="Tomlinson C."/>
            <person name="Strong C."/>
            <person name="Delehaunty K."/>
            <person name="Fronick C."/>
            <person name="Courtney B."/>
            <person name="Rock S.M."/>
            <person name="Belter E."/>
            <person name="Du F."/>
            <person name="Kim K."/>
            <person name="Abbott R.M."/>
            <person name="Cotton M."/>
            <person name="Levy A."/>
            <person name="Marchetto P."/>
            <person name="Ochoa K."/>
            <person name="Jackson S.M."/>
            <person name="Gillam B."/>
            <person name="Chen W."/>
            <person name="Yan L."/>
            <person name="Higginbotham J."/>
            <person name="Cardenas M."/>
            <person name="Waligorski J."/>
            <person name="Applebaum E."/>
            <person name="Phelps L."/>
            <person name="Falcone J."/>
            <person name="Kanchi K."/>
            <person name="Thane T."/>
            <person name="Scimone A."/>
            <person name="Thane N."/>
            <person name="Henke J."/>
            <person name="Wang T."/>
            <person name="Ruppert J."/>
            <person name="Shah N."/>
            <person name="Rotter K."/>
            <person name="Hodges J."/>
            <person name="Ingenthron E."/>
            <person name="Cordes M."/>
            <person name="Kohlberg S."/>
            <person name="Sgro J."/>
            <person name="Delgado B."/>
            <person name="Mead K."/>
            <person name="Chinwalla A."/>
            <person name="Leonard S."/>
            <person name="Crouse K."/>
            <person name="Collura K."/>
            <person name="Kudrna D."/>
            <person name="Currie J."/>
            <person name="He R."/>
            <person name="Angelova A."/>
            <person name="Rajasekar S."/>
            <person name="Mueller T."/>
            <person name="Lomeli R."/>
            <person name="Scara G."/>
            <person name="Ko A."/>
            <person name="Delaney K."/>
            <person name="Wissotski M."/>
            <person name="Lopez G."/>
            <person name="Campos D."/>
            <person name="Braidotti M."/>
            <person name="Ashley E."/>
            <person name="Golser W."/>
            <person name="Kim H."/>
            <person name="Lee S."/>
            <person name="Lin J."/>
            <person name="Dujmic Z."/>
            <person name="Kim W."/>
            <person name="Talag J."/>
            <person name="Zuccolo A."/>
            <person name="Fan C."/>
            <person name="Sebastian A."/>
            <person name="Kramer M."/>
            <person name="Spiegel L."/>
            <person name="Nascimento L."/>
            <person name="Zutavern T."/>
            <person name="Miller B."/>
            <person name="Ambroise C."/>
            <person name="Muller S."/>
            <person name="Spooner W."/>
            <person name="Narechania A."/>
            <person name="Ren L."/>
            <person name="Wei S."/>
            <person name="Kumari S."/>
            <person name="Faga B."/>
            <person name="Levy M.J."/>
            <person name="McMahan L."/>
            <person name="Van Buren P."/>
            <person name="Vaughn M.W."/>
            <person name="Ying K."/>
            <person name="Yeh C.-T."/>
            <person name="Emrich S.J."/>
            <person name="Jia Y."/>
            <person name="Kalyanaraman A."/>
            <person name="Hsia A.-P."/>
            <person name="Barbazuk W.B."/>
            <person name="Baucom R.S."/>
            <person name="Brutnell T.P."/>
            <person name="Carpita N.C."/>
            <person name="Chaparro C."/>
            <person name="Chia J.-M."/>
            <person name="Deragon J.-M."/>
            <person name="Estill J.C."/>
            <person name="Fu Y."/>
            <person name="Jeddeloh J.A."/>
            <person name="Han Y."/>
            <person name="Lee H."/>
            <person name="Li P."/>
            <person name="Lisch D.R."/>
            <person name="Liu S."/>
            <person name="Liu Z."/>
            <person name="Nagel D.H."/>
            <person name="McCann M.C."/>
            <person name="SanMiguel P."/>
            <person name="Myers A.M."/>
            <person name="Nettleton D."/>
            <person name="Nguyen J."/>
            <person name="Penning B.W."/>
            <person name="Ponnala L."/>
            <person name="Schneider K.L."/>
            <person name="Schwartz D.C."/>
            <person name="Sharma A."/>
            <person name="Soderlund C."/>
            <person name="Springer N.M."/>
            <person name="Sun Q."/>
            <person name="Wang H."/>
            <person name="Waterman M."/>
            <person name="Westerman R."/>
            <person name="Wolfgruber T.K."/>
            <person name="Yang L."/>
            <person name="Yu Y."/>
            <person name="Zhang L."/>
            <person name="Zhou S."/>
            <person name="Zhu Q."/>
            <person name="Bennetzen J.L."/>
            <person name="Dawe R.K."/>
            <person name="Jiang J."/>
            <person name="Jiang N."/>
            <person name="Presting G.G."/>
            <person name="Wessler S.R."/>
            <person name="Aluru S."/>
            <person name="Martienssen R.A."/>
            <person name="Clifton S.W."/>
            <person name="McCombie W.R."/>
            <person name="Wing R.A."/>
            <person name="Wilson R.K."/>
        </authorList>
    </citation>
    <scope>NUCLEOTIDE SEQUENCE [LARGE SCALE GENOMIC DNA]</scope>
    <source>
        <strain evidence="3">cv. B73</strain>
    </source>
</reference>
<reference evidence="2" key="2">
    <citation type="submission" date="2019-07" db="EMBL/GenBank/DDBJ databases">
        <authorList>
            <person name="Seetharam A."/>
            <person name="Woodhouse M."/>
            <person name="Cannon E."/>
        </authorList>
    </citation>
    <scope>NUCLEOTIDE SEQUENCE [LARGE SCALE GENOMIC DNA]</scope>
    <source>
        <strain evidence="2">cv. B73</strain>
    </source>
</reference>
<feature type="compositionally biased region" description="Basic residues" evidence="1">
    <location>
        <begin position="150"/>
        <end position="162"/>
    </location>
</feature>
<protein>
    <submittedName>
        <fullName evidence="2">Uncharacterized protein</fullName>
    </submittedName>
</protein>
<name>A0A804PMP4_MAIZE</name>
<dbReference type="Proteomes" id="UP000007305">
    <property type="component" value="Chromosome 5"/>
</dbReference>
<feature type="region of interest" description="Disordered" evidence="1">
    <location>
        <begin position="115"/>
        <end position="183"/>
    </location>
</feature>
<gene>
    <name evidence="2" type="primary">LOC100502289</name>
</gene>
<feature type="compositionally biased region" description="Low complexity" evidence="1">
    <location>
        <begin position="278"/>
        <end position="298"/>
    </location>
</feature>